<evidence type="ECO:0000313" key="2">
    <source>
        <dbReference type="Proteomes" id="UP000036356"/>
    </source>
</evidence>
<sequence>MDGNALGIKGLVLQIVHYVCSNNMQQALMSVKGQRIQLLMSTSPPAGRPPNITGIVKEVDGGLLKLELSRGEATAKPKIGVYSIRSILGFVPVSAEEDGEDGCGQCKKKI</sequence>
<gene>
    <name evidence="1" type="ORF">DEAC_c36010</name>
</gene>
<protein>
    <submittedName>
        <fullName evidence="1">Uncharacterized protein</fullName>
    </submittedName>
</protein>
<dbReference type="STRING" id="476652.DEAC_c36010"/>
<dbReference type="RefSeq" id="WP_047811392.1">
    <property type="nucleotide sequence ID" value="NZ_LDZY01000014.1"/>
</dbReference>
<reference evidence="1 2" key="1">
    <citation type="submission" date="2015-06" db="EMBL/GenBank/DDBJ databases">
        <title>Draft genome of the moderately acidophilic sulfate reducer Candidatus Desulfosporosinus acididurans strain M1.</title>
        <authorList>
            <person name="Poehlein A."/>
            <person name="Petzsch P."/>
            <person name="Johnson B.D."/>
            <person name="Schloemann M."/>
            <person name="Daniel R."/>
            <person name="Muehling M."/>
        </authorList>
    </citation>
    <scope>NUCLEOTIDE SEQUENCE [LARGE SCALE GENOMIC DNA]</scope>
    <source>
        <strain evidence="1 2">M1</strain>
    </source>
</reference>
<organism evidence="1 2">
    <name type="scientific">Desulfosporosinus acididurans</name>
    <dbReference type="NCBI Taxonomy" id="476652"/>
    <lineage>
        <taxon>Bacteria</taxon>
        <taxon>Bacillati</taxon>
        <taxon>Bacillota</taxon>
        <taxon>Clostridia</taxon>
        <taxon>Eubacteriales</taxon>
        <taxon>Desulfitobacteriaceae</taxon>
        <taxon>Desulfosporosinus</taxon>
    </lineage>
</organism>
<dbReference type="PATRIC" id="fig|476652.3.peg.3798"/>
<evidence type="ECO:0000313" key="1">
    <source>
        <dbReference type="EMBL" id="KLU64399.1"/>
    </source>
</evidence>
<dbReference type="EMBL" id="LDZY01000014">
    <property type="protein sequence ID" value="KLU64399.1"/>
    <property type="molecule type" value="Genomic_DNA"/>
</dbReference>
<proteinExistence type="predicted"/>
<comment type="caution">
    <text evidence="1">The sequence shown here is derived from an EMBL/GenBank/DDBJ whole genome shotgun (WGS) entry which is preliminary data.</text>
</comment>
<name>A0A0J1FLJ1_9FIRM</name>
<keyword evidence="2" id="KW-1185">Reference proteome</keyword>
<dbReference type="AlphaFoldDB" id="A0A0J1FLJ1"/>
<accession>A0A0J1FLJ1</accession>
<dbReference type="Proteomes" id="UP000036356">
    <property type="component" value="Unassembled WGS sequence"/>
</dbReference>